<sequence>MVFLPSASVLSAVLLAASPLVAGNPIIHSRKEENNLPIDKILDPGMNKGKCNDLSWDENRKKIWDSGNGKEFLDAWIDKNDKGHGATNGWPQSLYSSIFPSADQSGMSCISYGADCDIEGDCKAFQDKGNAGAFYILKSVKNFHLYLAEYEKRTDWLRGKLLTDVDTIAHDFAVPAPKAGSLLISTAMAGSLGIAATGLGAIGPQAPAMAIAGSMVSIFGPKIEAMNPPPEDRNGDTTRMLQSWINSTVDAMADEVKTVRRAVFGGPGGNQYTEINDIYKVKDYKSKHPITAVFGDGRWLNENPTAGLEDFFNKAYSSARQILAFNALKSSYDTHVIINERDNDEKKCNEMKNNVWDKDAKPYPYCYGMMWLDGKGQLKGGINERAEPLWDIYGLDKLKTYRNIFDCWHKNSGEPGKLDTNNKDDTTGLQRCTFSMDLKKGSWVDDNNDCYGGATIALDTGFLNFPVASDDYQKKRTNWPHEGRSQSLFCNK</sequence>
<evidence type="ECO:0000256" key="1">
    <source>
        <dbReference type="SAM" id="SignalP"/>
    </source>
</evidence>
<organism evidence="2 3">
    <name type="scientific">Periconia digitata</name>
    <dbReference type="NCBI Taxonomy" id="1303443"/>
    <lineage>
        <taxon>Eukaryota</taxon>
        <taxon>Fungi</taxon>
        <taxon>Dikarya</taxon>
        <taxon>Ascomycota</taxon>
        <taxon>Pezizomycotina</taxon>
        <taxon>Dothideomycetes</taxon>
        <taxon>Pleosporomycetidae</taxon>
        <taxon>Pleosporales</taxon>
        <taxon>Massarineae</taxon>
        <taxon>Periconiaceae</taxon>
        <taxon>Periconia</taxon>
    </lineage>
</organism>
<reference evidence="2" key="1">
    <citation type="submission" date="2023-01" db="EMBL/GenBank/DDBJ databases">
        <authorList>
            <person name="Van Ghelder C."/>
            <person name="Rancurel C."/>
        </authorList>
    </citation>
    <scope>NUCLEOTIDE SEQUENCE</scope>
    <source>
        <strain evidence="2">CNCM I-4278</strain>
    </source>
</reference>
<comment type="caution">
    <text evidence="2">The sequence shown here is derived from an EMBL/GenBank/DDBJ whole genome shotgun (WGS) entry which is preliminary data.</text>
</comment>
<dbReference type="AlphaFoldDB" id="A0A9W4UUC7"/>
<evidence type="ECO:0000313" key="3">
    <source>
        <dbReference type="Proteomes" id="UP001152607"/>
    </source>
</evidence>
<dbReference type="EMBL" id="CAOQHR010000013">
    <property type="protein sequence ID" value="CAI6342511.1"/>
    <property type="molecule type" value="Genomic_DNA"/>
</dbReference>
<dbReference type="Proteomes" id="UP001152607">
    <property type="component" value="Unassembled WGS sequence"/>
</dbReference>
<gene>
    <name evidence="2" type="ORF">PDIGIT_LOCUS15719</name>
</gene>
<proteinExistence type="predicted"/>
<dbReference type="OrthoDB" id="3785878at2759"/>
<keyword evidence="1" id="KW-0732">Signal</keyword>
<keyword evidence="3" id="KW-1185">Reference proteome</keyword>
<evidence type="ECO:0000313" key="2">
    <source>
        <dbReference type="EMBL" id="CAI6342511.1"/>
    </source>
</evidence>
<accession>A0A9W4UUC7</accession>
<feature type="chain" id="PRO_5040927709" description="Killer toxin subunits alpha/beta" evidence="1">
    <location>
        <begin position="24"/>
        <end position="492"/>
    </location>
</feature>
<evidence type="ECO:0008006" key="4">
    <source>
        <dbReference type="Google" id="ProtNLM"/>
    </source>
</evidence>
<feature type="signal peptide" evidence="1">
    <location>
        <begin position="1"/>
        <end position="23"/>
    </location>
</feature>
<name>A0A9W4UUC7_9PLEO</name>
<protein>
    <recommendedName>
        <fullName evidence="4">Killer toxin subunits alpha/beta</fullName>
    </recommendedName>
</protein>